<gene>
    <name evidence="1" type="ORF">GCM10022255_008570</name>
</gene>
<dbReference type="PANTHER" id="PTHR20883:SF48">
    <property type="entry name" value="ECTOINE DIOXYGENASE"/>
    <property type="match status" value="1"/>
</dbReference>
<evidence type="ECO:0000313" key="1">
    <source>
        <dbReference type="EMBL" id="GAA4244660.1"/>
    </source>
</evidence>
<dbReference type="Gene3D" id="2.60.120.620">
    <property type="entry name" value="q2cbj1_9rhob like domain"/>
    <property type="match status" value="1"/>
</dbReference>
<dbReference type="RefSeq" id="WP_345121423.1">
    <property type="nucleotide sequence ID" value="NZ_BAABAT010000002.1"/>
</dbReference>
<dbReference type="Pfam" id="PF05721">
    <property type="entry name" value="PhyH"/>
    <property type="match status" value="1"/>
</dbReference>
<reference evidence="2" key="1">
    <citation type="journal article" date="2019" name="Int. J. Syst. Evol. Microbiol.">
        <title>The Global Catalogue of Microorganisms (GCM) 10K type strain sequencing project: providing services to taxonomists for standard genome sequencing and annotation.</title>
        <authorList>
            <consortium name="The Broad Institute Genomics Platform"/>
            <consortium name="The Broad Institute Genome Sequencing Center for Infectious Disease"/>
            <person name="Wu L."/>
            <person name="Ma J."/>
        </authorList>
    </citation>
    <scope>NUCLEOTIDE SEQUENCE [LARGE SCALE GENOMIC DNA]</scope>
    <source>
        <strain evidence="2">JCM 17441</strain>
    </source>
</reference>
<accession>A0ABP8CXP8</accession>
<dbReference type="SUPFAM" id="SSF51197">
    <property type="entry name" value="Clavaminate synthase-like"/>
    <property type="match status" value="1"/>
</dbReference>
<name>A0ABP8CXP8_9ACTN</name>
<dbReference type="PANTHER" id="PTHR20883">
    <property type="entry name" value="PHYTANOYL-COA DIOXYGENASE DOMAIN CONTAINING 1"/>
    <property type="match status" value="1"/>
</dbReference>
<evidence type="ECO:0008006" key="3">
    <source>
        <dbReference type="Google" id="ProtNLM"/>
    </source>
</evidence>
<dbReference type="EMBL" id="BAABAT010000002">
    <property type="protein sequence ID" value="GAA4244660.1"/>
    <property type="molecule type" value="Genomic_DNA"/>
</dbReference>
<dbReference type="Proteomes" id="UP001500620">
    <property type="component" value="Unassembled WGS sequence"/>
</dbReference>
<dbReference type="InterPro" id="IPR008775">
    <property type="entry name" value="Phytyl_CoA_dOase-like"/>
</dbReference>
<sequence length="262" mass="29430">MLASQDKAGDVKERYDRDGYVIFRNVLDPDLIAEADDHVAWLQARHPDVRPEQLGHLYVKDDPFWLRLVGDARLLDIAQLFIGPDIALFASHYINKPPLSGQPVLWHQDGSLWPLDPVEVVTLWLAVDHSTAQNGCVRLVPGSHRRGFSEVLVNDRVESVLGVEIPVDDVDEDRAVDMVLAPGDVEVHHPNIVHGSNANTSPHRRCGLTIRYIPTSTRIIGEEQPYPSAFLLRGRPGVNVYQPRPRYVAGEHFPFRGAQDWA</sequence>
<proteinExistence type="predicted"/>
<protein>
    <recommendedName>
        <fullName evidence="3">Phytanoyl-CoA dioxygenase</fullName>
    </recommendedName>
</protein>
<organism evidence="1 2">
    <name type="scientific">Dactylosporangium darangshiense</name>
    <dbReference type="NCBI Taxonomy" id="579108"/>
    <lineage>
        <taxon>Bacteria</taxon>
        <taxon>Bacillati</taxon>
        <taxon>Actinomycetota</taxon>
        <taxon>Actinomycetes</taxon>
        <taxon>Micromonosporales</taxon>
        <taxon>Micromonosporaceae</taxon>
        <taxon>Dactylosporangium</taxon>
    </lineage>
</organism>
<keyword evidence="2" id="KW-1185">Reference proteome</keyword>
<evidence type="ECO:0000313" key="2">
    <source>
        <dbReference type="Proteomes" id="UP001500620"/>
    </source>
</evidence>
<comment type="caution">
    <text evidence="1">The sequence shown here is derived from an EMBL/GenBank/DDBJ whole genome shotgun (WGS) entry which is preliminary data.</text>
</comment>